<name>A0A174E2L5_FLAPL</name>
<protein>
    <submittedName>
        <fullName evidence="1">Uncharacterized protein</fullName>
    </submittedName>
</protein>
<reference evidence="1 2" key="1">
    <citation type="submission" date="2015-09" db="EMBL/GenBank/DDBJ databases">
        <authorList>
            <consortium name="Pathogen Informatics"/>
        </authorList>
    </citation>
    <scope>NUCLEOTIDE SEQUENCE [LARGE SCALE GENOMIC DNA]</scope>
    <source>
        <strain evidence="1 2">2789STDY5608854</strain>
    </source>
</reference>
<dbReference type="Proteomes" id="UP000095746">
    <property type="component" value="Unassembled WGS sequence"/>
</dbReference>
<organism evidence="1 2">
    <name type="scientific">Flavonifractor plautii</name>
    <name type="common">Fusobacterium plautii</name>
    <dbReference type="NCBI Taxonomy" id="292800"/>
    <lineage>
        <taxon>Bacteria</taxon>
        <taxon>Bacillati</taxon>
        <taxon>Bacillota</taxon>
        <taxon>Clostridia</taxon>
        <taxon>Eubacteriales</taxon>
        <taxon>Oscillospiraceae</taxon>
        <taxon>Flavonifractor</taxon>
    </lineage>
</organism>
<accession>A0A174E2L5</accession>
<evidence type="ECO:0000313" key="2">
    <source>
        <dbReference type="Proteomes" id="UP000095746"/>
    </source>
</evidence>
<proteinExistence type="predicted"/>
<sequence>MHVAQGNKKGGHGQARTRLVELIRIGAHNAWGDGILQGDSQPPGGLLQRPVERRAAHRALGQGGAAAQLDTAKALGGHAGEIRGVDHIHRDSQRGPHPACCMEGAPHGGLLSGGGGRKDAHLRPLLPGPQQSVEHGIGAQAVVQPPAGDAVVLQLVHGIGVGDEIPGGDQLQGLRPAGEATVDVEIGQLDVGAHLAVAQQQAHNTGEPLPPQHRHPLTLSQCQTDAAGLAHLEVAVVGDVGHPEADLVDMSAQEHPEGGCAVDGGNHIPRQIGLHLRSLLPHVGGHLFLKGDLPAAHRLGTEHLI</sequence>
<dbReference type="AlphaFoldDB" id="A0A174E2L5"/>
<gene>
    <name evidence="1" type="ORF">ERS852411_01311</name>
</gene>
<dbReference type="EMBL" id="CYZT01000071">
    <property type="protein sequence ID" value="CUO30515.1"/>
    <property type="molecule type" value="Genomic_DNA"/>
</dbReference>
<evidence type="ECO:0000313" key="1">
    <source>
        <dbReference type="EMBL" id="CUO30515.1"/>
    </source>
</evidence>